<dbReference type="Gene3D" id="2.130.10.10">
    <property type="entry name" value="YVTN repeat-like/Quinoprotein amine dehydrogenase"/>
    <property type="match status" value="2"/>
</dbReference>
<dbReference type="InterPro" id="IPR036322">
    <property type="entry name" value="WD40_repeat_dom_sf"/>
</dbReference>
<dbReference type="AlphaFoldDB" id="A0A9N7NYL3"/>
<feature type="repeat" description="WD" evidence="3">
    <location>
        <begin position="341"/>
        <end position="381"/>
    </location>
</feature>
<keyword evidence="1 3" id="KW-0853">WD repeat</keyword>
<gene>
    <name evidence="4" type="ORF">SHERM_07643</name>
</gene>
<dbReference type="OrthoDB" id="674604at2759"/>
<evidence type="ECO:0000256" key="2">
    <source>
        <dbReference type="ARBA" id="ARBA00022737"/>
    </source>
</evidence>
<dbReference type="SUPFAM" id="SSF50978">
    <property type="entry name" value="WD40 repeat-like"/>
    <property type="match status" value="1"/>
</dbReference>
<protein>
    <submittedName>
        <fullName evidence="4">Transducin/WD40 repeat-like superfamily protein</fullName>
    </submittedName>
</protein>
<dbReference type="PROSITE" id="PS50294">
    <property type="entry name" value="WD_REPEATS_REGION"/>
    <property type="match status" value="2"/>
</dbReference>
<feature type="repeat" description="WD" evidence="3">
    <location>
        <begin position="201"/>
        <end position="241"/>
    </location>
</feature>
<proteinExistence type="predicted"/>
<dbReference type="Proteomes" id="UP001153555">
    <property type="component" value="Unassembled WGS sequence"/>
</dbReference>
<dbReference type="PRINTS" id="PR00320">
    <property type="entry name" value="GPROTEINBRPT"/>
</dbReference>
<dbReference type="InterPro" id="IPR045182">
    <property type="entry name" value="JINGUBANG-like"/>
</dbReference>
<dbReference type="PANTHER" id="PTHR22844:SF336">
    <property type="entry name" value="PROTEIN JINGUBANG"/>
    <property type="match status" value="1"/>
</dbReference>
<name>A0A9N7NYL3_STRHE</name>
<evidence type="ECO:0000256" key="1">
    <source>
        <dbReference type="ARBA" id="ARBA00022574"/>
    </source>
</evidence>
<sequence>MSPENTLKPGSMVHPGLTSGDYSGHLDCRPHTGFVATLARVDGHVYSLATSGGHLYTGSSGKSIHVWRDFRLVSSFTSDSGLVKSIVIFENTVFTGHQDGKIRIWRADNPGRPHRRAGTLPALLDVLRASVRPRGGHVEEARRRSRRRSPVWVQHADAVSCLSMSLESNGCDPRVLYSASWDGTFKAWRVGPGPARCMESVRAHDDAVNSVAAGPGGVVYTGSADGTVKAWRERDGRHVLAGILLRREAAAVTAVAVGGRDGVAVYAGLSDGTVEFWEAGEKGTTWAHGGVLRGHGMAAVLCLAAGCGGRLVMSGSADGRICVWRRREEGVGKGHDLLSVLKGHAGPVKCLAVEKDVEEGRWMVYSGSLDKSVKVWSVSEM</sequence>
<evidence type="ECO:0000313" key="4">
    <source>
        <dbReference type="EMBL" id="CAA0841768.1"/>
    </source>
</evidence>
<keyword evidence="5" id="KW-1185">Reference proteome</keyword>
<comment type="caution">
    <text evidence="4">The sequence shown here is derived from an EMBL/GenBank/DDBJ whole genome shotgun (WGS) entry which is preliminary data.</text>
</comment>
<evidence type="ECO:0000313" key="5">
    <source>
        <dbReference type="Proteomes" id="UP001153555"/>
    </source>
</evidence>
<dbReference type="Pfam" id="PF00400">
    <property type="entry name" value="WD40"/>
    <property type="match status" value="5"/>
</dbReference>
<organism evidence="4 5">
    <name type="scientific">Striga hermonthica</name>
    <name type="common">Purple witchweed</name>
    <name type="synonym">Buchnera hermonthica</name>
    <dbReference type="NCBI Taxonomy" id="68872"/>
    <lineage>
        <taxon>Eukaryota</taxon>
        <taxon>Viridiplantae</taxon>
        <taxon>Streptophyta</taxon>
        <taxon>Embryophyta</taxon>
        <taxon>Tracheophyta</taxon>
        <taxon>Spermatophyta</taxon>
        <taxon>Magnoliopsida</taxon>
        <taxon>eudicotyledons</taxon>
        <taxon>Gunneridae</taxon>
        <taxon>Pentapetalae</taxon>
        <taxon>asterids</taxon>
        <taxon>lamiids</taxon>
        <taxon>Lamiales</taxon>
        <taxon>Orobanchaceae</taxon>
        <taxon>Buchnereae</taxon>
        <taxon>Striga</taxon>
    </lineage>
</organism>
<dbReference type="InterPro" id="IPR015943">
    <property type="entry name" value="WD40/YVTN_repeat-like_dom_sf"/>
</dbReference>
<accession>A0A9N7NYL3</accession>
<dbReference type="InterPro" id="IPR001680">
    <property type="entry name" value="WD40_rpt"/>
</dbReference>
<dbReference type="SMART" id="SM00320">
    <property type="entry name" value="WD40"/>
    <property type="match status" value="6"/>
</dbReference>
<reference evidence="4" key="1">
    <citation type="submission" date="2019-12" db="EMBL/GenBank/DDBJ databases">
        <authorList>
            <person name="Scholes J."/>
        </authorList>
    </citation>
    <scope>NUCLEOTIDE SEQUENCE</scope>
</reference>
<dbReference type="EMBL" id="CACSLK010034598">
    <property type="protein sequence ID" value="CAA0841768.1"/>
    <property type="molecule type" value="Genomic_DNA"/>
</dbReference>
<dbReference type="InterPro" id="IPR020472">
    <property type="entry name" value="WD40_PAC1"/>
</dbReference>
<keyword evidence="2" id="KW-0677">Repeat</keyword>
<dbReference type="PANTHER" id="PTHR22844">
    <property type="entry name" value="F-BOX AND WD40 DOMAIN PROTEIN"/>
    <property type="match status" value="1"/>
</dbReference>
<evidence type="ECO:0000256" key="3">
    <source>
        <dbReference type="PROSITE-ProRule" id="PRU00221"/>
    </source>
</evidence>
<dbReference type="PROSITE" id="PS50082">
    <property type="entry name" value="WD_REPEATS_2"/>
    <property type="match status" value="2"/>
</dbReference>